<protein>
    <submittedName>
        <fullName evidence="1">Uncharacterized protein</fullName>
    </submittedName>
</protein>
<proteinExistence type="predicted"/>
<dbReference type="Proteomes" id="UP001595699">
    <property type="component" value="Unassembled WGS sequence"/>
</dbReference>
<dbReference type="EMBL" id="JBHRZH010000005">
    <property type="protein sequence ID" value="MFC3760548.1"/>
    <property type="molecule type" value="Genomic_DNA"/>
</dbReference>
<evidence type="ECO:0000313" key="1">
    <source>
        <dbReference type="EMBL" id="MFC3760548.1"/>
    </source>
</evidence>
<dbReference type="RefSeq" id="WP_205122410.1">
    <property type="nucleotide sequence ID" value="NZ_JAFBCM010000001.1"/>
</dbReference>
<organism evidence="1 2">
    <name type="scientific">Tenggerimyces flavus</name>
    <dbReference type="NCBI Taxonomy" id="1708749"/>
    <lineage>
        <taxon>Bacteria</taxon>
        <taxon>Bacillati</taxon>
        <taxon>Actinomycetota</taxon>
        <taxon>Actinomycetes</taxon>
        <taxon>Propionibacteriales</taxon>
        <taxon>Nocardioidaceae</taxon>
        <taxon>Tenggerimyces</taxon>
    </lineage>
</organism>
<sequence length="136" mass="15664">MRERYTFEISTRDLEGLWKVVVRQDETFMRNPDDIARALVERWIIGNRRQLTGGERIIVRHPNADQRRGDLHMKVRVRVFKGGLDSHSPGPVAIAYLGHNERDYPTARPVGPRSRLLSRLRLPRQRTGSPTDSVAA</sequence>
<gene>
    <name evidence="1" type="ORF">ACFOUW_06840</name>
</gene>
<reference evidence="2" key="1">
    <citation type="journal article" date="2019" name="Int. J. Syst. Evol. Microbiol.">
        <title>The Global Catalogue of Microorganisms (GCM) 10K type strain sequencing project: providing services to taxonomists for standard genome sequencing and annotation.</title>
        <authorList>
            <consortium name="The Broad Institute Genomics Platform"/>
            <consortium name="The Broad Institute Genome Sequencing Center for Infectious Disease"/>
            <person name="Wu L."/>
            <person name="Ma J."/>
        </authorList>
    </citation>
    <scope>NUCLEOTIDE SEQUENCE [LARGE SCALE GENOMIC DNA]</scope>
    <source>
        <strain evidence="2">CGMCC 4.7241</strain>
    </source>
</reference>
<name>A0ABV7Y738_9ACTN</name>
<keyword evidence="2" id="KW-1185">Reference proteome</keyword>
<comment type="caution">
    <text evidence="1">The sequence shown here is derived from an EMBL/GenBank/DDBJ whole genome shotgun (WGS) entry which is preliminary data.</text>
</comment>
<accession>A0ABV7Y738</accession>
<evidence type="ECO:0000313" key="2">
    <source>
        <dbReference type="Proteomes" id="UP001595699"/>
    </source>
</evidence>